<dbReference type="PANTHER" id="PTHR35083">
    <property type="entry name" value="RGD1565685 PROTEIN"/>
    <property type="match status" value="1"/>
</dbReference>
<accession>A0A3P9M1A6</accession>
<dbReference type="InterPro" id="IPR027897">
    <property type="entry name" value="DUF4559"/>
</dbReference>
<reference key="1">
    <citation type="journal article" date="2007" name="Nature">
        <title>The medaka draft genome and insights into vertebrate genome evolution.</title>
        <authorList>
            <person name="Kasahara M."/>
            <person name="Naruse K."/>
            <person name="Sasaki S."/>
            <person name="Nakatani Y."/>
            <person name="Qu W."/>
            <person name="Ahsan B."/>
            <person name="Yamada T."/>
            <person name="Nagayasu Y."/>
            <person name="Doi K."/>
            <person name="Kasai Y."/>
            <person name="Jindo T."/>
            <person name="Kobayashi D."/>
            <person name="Shimada A."/>
            <person name="Toyoda A."/>
            <person name="Kuroki Y."/>
            <person name="Fujiyama A."/>
            <person name="Sasaki T."/>
            <person name="Shimizu A."/>
            <person name="Asakawa S."/>
            <person name="Shimizu N."/>
            <person name="Hashimoto S."/>
            <person name="Yang J."/>
            <person name="Lee Y."/>
            <person name="Matsushima K."/>
            <person name="Sugano S."/>
            <person name="Sakaizumi M."/>
            <person name="Narita T."/>
            <person name="Ohishi K."/>
            <person name="Haga S."/>
            <person name="Ohta F."/>
            <person name="Nomoto H."/>
            <person name="Nogata K."/>
            <person name="Morishita T."/>
            <person name="Endo T."/>
            <person name="Shin-I T."/>
            <person name="Takeda H."/>
            <person name="Morishita S."/>
            <person name="Kohara Y."/>
        </authorList>
    </citation>
    <scope>NUCLEOTIDE SEQUENCE [LARGE SCALE GENOMIC DNA]</scope>
    <source>
        <strain>Hd-rR</strain>
    </source>
</reference>
<dbReference type="PANTHER" id="PTHR35083:SF2">
    <property type="entry name" value="CHROMOSOME 17 CXORF38 HOMOLOG"/>
    <property type="match status" value="1"/>
</dbReference>
<evidence type="ECO:0000313" key="2">
    <source>
        <dbReference type="Ensembl" id="ENSORLP00020026793.1"/>
    </source>
</evidence>
<reference evidence="2" key="4">
    <citation type="submission" date="2025-09" db="UniProtKB">
        <authorList>
            <consortium name="Ensembl"/>
        </authorList>
    </citation>
    <scope>IDENTIFICATION</scope>
    <source>
        <strain evidence="2">HNI</strain>
    </source>
</reference>
<feature type="region of interest" description="Disordered" evidence="1">
    <location>
        <begin position="1"/>
        <end position="101"/>
    </location>
</feature>
<feature type="compositionally biased region" description="Basic and acidic residues" evidence="1">
    <location>
        <begin position="14"/>
        <end position="42"/>
    </location>
</feature>
<reference evidence="2" key="3">
    <citation type="submission" date="2025-08" db="UniProtKB">
        <authorList>
            <consortium name="Ensembl"/>
        </authorList>
    </citation>
    <scope>IDENTIFICATION</scope>
    <source>
        <strain evidence="2">HNI</strain>
    </source>
</reference>
<evidence type="ECO:0000313" key="3">
    <source>
        <dbReference type="Proteomes" id="UP000265180"/>
    </source>
</evidence>
<reference evidence="2 3" key="2">
    <citation type="submission" date="2017-04" db="EMBL/GenBank/DDBJ databases">
        <title>CpG methylation of centromeres and impact of large insertions on vertebrate speciation.</title>
        <authorList>
            <person name="Ichikawa K."/>
            <person name="Yoshimura J."/>
            <person name="Morishita S."/>
        </authorList>
    </citation>
    <scope>NUCLEOTIDE SEQUENCE</scope>
    <source>
        <strain evidence="2 3">HNI</strain>
    </source>
</reference>
<dbReference type="Ensembl" id="ENSORLT00020000991.1">
    <property type="protein sequence ID" value="ENSORLP00020026793.1"/>
    <property type="gene ID" value="ENSORLG00020009431.1"/>
</dbReference>
<dbReference type="AlphaFoldDB" id="A0A3P9M1A6"/>
<name>A0A3P9M1A6_ORYLA</name>
<organism evidence="2 3">
    <name type="scientific">Oryzias latipes</name>
    <name type="common">Japanese rice fish</name>
    <name type="synonym">Japanese killifish</name>
    <dbReference type="NCBI Taxonomy" id="8090"/>
    <lineage>
        <taxon>Eukaryota</taxon>
        <taxon>Metazoa</taxon>
        <taxon>Chordata</taxon>
        <taxon>Craniata</taxon>
        <taxon>Vertebrata</taxon>
        <taxon>Euteleostomi</taxon>
        <taxon>Actinopterygii</taxon>
        <taxon>Neopterygii</taxon>
        <taxon>Teleostei</taxon>
        <taxon>Neoteleostei</taxon>
        <taxon>Acanthomorphata</taxon>
        <taxon>Ovalentaria</taxon>
        <taxon>Atherinomorphae</taxon>
        <taxon>Beloniformes</taxon>
        <taxon>Adrianichthyidae</taxon>
        <taxon>Oryziinae</taxon>
        <taxon>Oryzias</taxon>
    </lineage>
</organism>
<proteinExistence type="predicted"/>
<evidence type="ECO:0000256" key="1">
    <source>
        <dbReference type="SAM" id="MobiDB-lite"/>
    </source>
</evidence>
<protein>
    <submittedName>
        <fullName evidence="2">Uncharacterized protein</fullName>
    </submittedName>
</protein>
<dbReference type="Pfam" id="PF15112">
    <property type="entry name" value="DUF4559"/>
    <property type="match status" value="1"/>
</dbReference>
<feature type="compositionally biased region" description="Basic and acidic residues" evidence="1">
    <location>
        <begin position="51"/>
        <end position="101"/>
    </location>
</feature>
<dbReference type="Proteomes" id="UP000265180">
    <property type="component" value="Chromosome 17"/>
</dbReference>
<sequence length="416" mass="48365">MREVKRRTLLLYNQRDKLLQEGQAERPKQSQRLRDQDEDEKRKHLLRQKGRGGELPEKKRRREKSEEKKSPTSPRQKEAKRFKKEREKDTHGKKKGTEEKRIIVAERSETKMVREELVVRLNNREYKNWLKAGRCLIILKDGLLSYTDQQMRSFHTDLLNKNSLLRSPCLTSSCKPRGSKLSSACRPCSEWQKVILMHHRTPDGTINWANCSPPLWRTDHWEVAKAYMPRGQGQVRGAGQCDASALLNLINFCKWFCAEDPKSARQVIQCRNELMHSNEFRVKDEWMRKYRAALQHFVQQFSHIPRMAAVGRQIEDMLAVDLSICVFGEDQTDSACMLNDSIRQLETSAEVVSQWEAALLQEMLQECLHAAPDSEEANAQDTELLKSLGGFLRSNKDLSERFSTELQAITELEARE</sequence>